<dbReference type="Proteomes" id="UP000016923">
    <property type="component" value="Unassembled WGS sequence"/>
</dbReference>
<reference evidence="2 3" key="1">
    <citation type="journal article" date="2013" name="BMC Genomics">
        <title>The genome and transcriptome of the pine saprophyte Ophiostoma piceae, and a comparison with the bark beetle-associated pine pathogen Grosmannia clavigera.</title>
        <authorList>
            <person name="Haridas S."/>
            <person name="Wang Y."/>
            <person name="Lim L."/>
            <person name="Massoumi Alamouti S."/>
            <person name="Jackman S."/>
            <person name="Docking R."/>
            <person name="Robertson G."/>
            <person name="Birol I."/>
            <person name="Bohlmann J."/>
            <person name="Breuil C."/>
        </authorList>
    </citation>
    <scope>NUCLEOTIDE SEQUENCE [LARGE SCALE GENOMIC DNA]</scope>
    <source>
        <strain evidence="2 3">UAMH 11346</strain>
    </source>
</reference>
<evidence type="ECO:0000313" key="2">
    <source>
        <dbReference type="EMBL" id="EPE07962.1"/>
    </source>
</evidence>
<keyword evidence="3" id="KW-1185">Reference proteome</keyword>
<accession>S3C588</accession>
<name>S3C588_OPHP1</name>
<evidence type="ECO:0000256" key="1">
    <source>
        <dbReference type="SAM" id="MobiDB-lite"/>
    </source>
</evidence>
<feature type="compositionally biased region" description="Polar residues" evidence="1">
    <location>
        <begin position="350"/>
        <end position="364"/>
    </location>
</feature>
<feature type="compositionally biased region" description="Low complexity" evidence="1">
    <location>
        <begin position="221"/>
        <end position="277"/>
    </location>
</feature>
<gene>
    <name evidence="2" type="ORF">F503_00745</name>
</gene>
<feature type="region of interest" description="Disordered" evidence="1">
    <location>
        <begin position="321"/>
        <end position="442"/>
    </location>
</feature>
<dbReference type="VEuPathDB" id="FungiDB:F503_00745"/>
<feature type="compositionally biased region" description="Polar residues" evidence="1">
    <location>
        <begin position="321"/>
        <end position="335"/>
    </location>
</feature>
<feature type="region of interest" description="Disordered" evidence="1">
    <location>
        <begin position="154"/>
        <end position="177"/>
    </location>
</feature>
<feature type="compositionally biased region" description="Basic and acidic residues" evidence="1">
    <location>
        <begin position="369"/>
        <end position="402"/>
    </location>
</feature>
<sequence length="527" mass="55294">MSLFTPERQPLSSCSQHLYKVAPSIFGFSLFFLLITIQQSTASKPRSSSEAANIILACFFQRPKVQVKGLVFVYACRHRQVGEVRICHSARRSASNAGCLASLTFMLTGKEPSRQCGDIKTSRRYLIEPCLACRGRADMSGDITAESVNAFSGNSQNGARPVLPPVESGAFTSDPSGIVKRPYVGEVMPTAAGSAATVAVAITMPQPVVVAKSRSGRGHRSSSAGPSFAGPSSDSRSGSRSGSRGRTMTTGSGSGSNSSRSRSTSRGRAAAANSANRLPGSHTSSRRSNSNSAAKRYATAPRLSTVQEDAIPMVPMVPTKVQSANGQSGVGSSSARVAPPGPARRVVDPSRTTVAATPSPSFFSRNKGKATEATKGHGKGKDVKGKGKEIEKVKQTKNKTMENTKASKPSKPSKSSSSRSPTFSERDRSIRSIVANSEPAASLGLGVHRYSTAHRHAASGFSSGSATGRVASYAGPSFSGPSPSANTRRSPPRNISDRLRSMRKVAKSEESLVCADAARIEGKGNFF</sequence>
<dbReference type="OrthoDB" id="10672091at2759"/>
<protein>
    <submittedName>
        <fullName evidence="2">Uncharacterized protein</fullName>
    </submittedName>
</protein>
<evidence type="ECO:0000313" key="3">
    <source>
        <dbReference type="Proteomes" id="UP000016923"/>
    </source>
</evidence>
<dbReference type="EMBL" id="KE148149">
    <property type="protein sequence ID" value="EPE07962.1"/>
    <property type="molecule type" value="Genomic_DNA"/>
</dbReference>
<feature type="compositionally biased region" description="Low complexity" evidence="1">
    <location>
        <begin position="458"/>
        <end position="485"/>
    </location>
</feature>
<feature type="compositionally biased region" description="Low complexity" evidence="1">
    <location>
        <begin position="407"/>
        <end position="421"/>
    </location>
</feature>
<organism evidence="2 3">
    <name type="scientific">Ophiostoma piceae (strain UAMH 11346)</name>
    <name type="common">Sap stain fungus</name>
    <dbReference type="NCBI Taxonomy" id="1262450"/>
    <lineage>
        <taxon>Eukaryota</taxon>
        <taxon>Fungi</taxon>
        <taxon>Dikarya</taxon>
        <taxon>Ascomycota</taxon>
        <taxon>Pezizomycotina</taxon>
        <taxon>Sordariomycetes</taxon>
        <taxon>Sordariomycetidae</taxon>
        <taxon>Ophiostomatales</taxon>
        <taxon>Ophiostomataceae</taxon>
        <taxon>Ophiostoma</taxon>
    </lineage>
</organism>
<dbReference type="HOGENOM" id="CLU_516873_0_0_1"/>
<feature type="region of interest" description="Disordered" evidence="1">
    <location>
        <begin position="458"/>
        <end position="503"/>
    </location>
</feature>
<dbReference type="AlphaFoldDB" id="S3C588"/>
<proteinExistence type="predicted"/>
<feature type="region of interest" description="Disordered" evidence="1">
    <location>
        <begin position="211"/>
        <end position="306"/>
    </location>
</feature>